<dbReference type="Pfam" id="PF00990">
    <property type="entry name" value="GGDEF"/>
    <property type="match status" value="1"/>
</dbReference>
<dbReference type="AlphaFoldDB" id="A0A2P2BSC1"/>
<organism evidence="3 4">
    <name type="scientific">Romboutsia hominis</name>
    <dbReference type="NCBI Taxonomy" id="1507512"/>
    <lineage>
        <taxon>Bacteria</taxon>
        <taxon>Bacillati</taxon>
        <taxon>Bacillota</taxon>
        <taxon>Clostridia</taxon>
        <taxon>Peptostreptococcales</taxon>
        <taxon>Peptostreptococcaceae</taxon>
        <taxon>Romboutsia</taxon>
    </lineage>
</organism>
<evidence type="ECO:0000313" key="3">
    <source>
        <dbReference type="EMBL" id="CEI73271.1"/>
    </source>
</evidence>
<feature type="transmembrane region" description="Helical" evidence="1">
    <location>
        <begin position="61"/>
        <end position="80"/>
    </location>
</feature>
<keyword evidence="1" id="KW-0812">Transmembrane</keyword>
<feature type="transmembrane region" description="Helical" evidence="1">
    <location>
        <begin position="12"/>
        <end position="30"/>
    </location>
</feature>
<dbReference type="KEGG" id="rhom:FRIFI_1738"/>
<keyword evidence="4" id="KW-1185">Reference proteome</keyword>
<proteinExistence type="predicted"/>
<dbReference type="InterPro" id="IPR000160">
    <property type="entry name" value="GGDEF_dom"/>
</dbReference>
<dbReference type="Proteomes" id="UP000245695">
    <property type="component" value="Chromosome 1"/>
</dbReference>
<evidence type="ECO:0000256" key="1">
    <source>
        <dbReference type="SAM" id="Phobius"/>
    </source>
</evidence>
<feature type="transmembrane region" description="Helical" evidence="1">
    <location>
        <begin position="36"/>
        <end position="54"/>
    </location>
</feature>
<feature type="domain" description="GGDEF" evidence="2">
    <location>
        <begin position="159"/>
        <end position="282"/>
    </location>
</feature>
<dbReference type="RefSeq" id="WP_092925208.1">
    <property type="nucleotide sequence ID" value="NZ_FJTZ01000012.1"/>
</dbReference>
<dbReference type="InterPro" id="IPR043128">
    <property type="entry name" value="Rev_trsase/Diguanyl_cyclase"/>
</dbReference>
<dbReference type="SUPFAM" id="SSF55073">
    <property type="entry name" value="Nucleotide cyclase"/>
    <property type="match status" value="1"/>
</dbReference>
<evidence type="ECO:0000313" key="4">
    <source>
        <dbReference type="Proteomes" id="UP000245695"/>
    </source>
</evidence>
<gene>
    <name evidence="3" type="ORF">FRIFI_1738</name>
</gene>
<protein>
    <submittedName>
        <fullName evidence="3">Diguanylate cyclase (GGDEF) domain protein</fullName>
    </submittedName>
</protein>
<dbReference type="Gene3D" id="3.30.70.270">
    <property type="match status" value="1"/>
</dbReference>
<keyword evidence="1" id="KW-1133">Transmembrane helix</keyword>
<sequence length="282" mass="32974">MNRISKKIDGYFLGLILELFIITMLFVFDIKFQTQNLSFIMFCITFFTIIMTYTGGIIIGLIATSVSIFIYAAYIFYINLTKNVEITYMSYIWMIFMPIISYTTGKFTNSINNLQQSNLKLENEYKNLVTIHEDTGLFNIKAFYMNLEREMSKAKRHETQLSLMLINLPYYKEIKNILGEVKTNKLMKDISNIVVKSTRIEDERYTIENDTIAIIMPNTDEFGANIVKERIKTGIDELSLSLKNNKNYINIDTKIAAVEYKKNIKSPIEYKTYVQEELQYDV</sequence>
<keyword evidence="1" id="KW-0472">Membrane</keyword>
<accession>A0A2P2BSC1</accession>
<dbReference type="EMBL" id="LN650648">
    <property type="protein sequence ID" value="CEI73271.1"/>
    <property type="molecule type" value="Genomic_DNA"/>
</dbReference>
<dbReference type="SMART" id="SM00267">
    <property type="entry name" value="GGDEF"/>
    <property type="match status" value="1"/>
</dbReference>
<dbReference type="NCBIfam" id="TIGR00254">
    <property type="entry name" value="GGDEF"/>
    <property type="match status" value="1"/>
</dbReference>
<reference evidence="3 4" key="1">
    <citation type="submission" date="2014-09" db="EMBL/GenBank/DDBJ databases">
        <authorList>
            <person name="Hornung B.V."/>
        </authorList>
    </citation>
    <scope>NUCLEOTIDE SEQUENCE [LARGE SCALE GENOMIC DNA]</scope>
    <source>
        <strain evidence="3 4">FRIFI</strain>
    </source>
</reference>
<dbReference type="PROSITE" id="PS50887">
    <property type="entry name" value="GGDEF"/>
    <property type="match status" value="1"/>
</dbReference>
<evidence type="ECO:0000259" key="2">
    <source>
        <dbReference type="PROSITE" id="PS50887"/>
    </source>
</evidence>
<name>A0A2P2BSC1_9FIRM</name>
<feature type="transmembrane region" description="Helical" evidence="1">
    <location>
        <begin position="86"/>
        <end position="105"/>
    </location>
</feature>
<dbReference type="InterPro" id="IPR029787">
    <property type="entry name" value="Nucleotide_cyclase"/>
</dbReference>